<sequence>MHLRMERDMVVTRIITINHKGQADEDRVKERGLYERVVTWL</sequence>
<reference evidence="1" key="1">
    <citation type="journal article" date="2017" name="Nature">
        <title>The sunflower genome provides insights into oil metabolism, flowering and Asterid evolution.</title>
        <authorList>
            <person name="Badouin H."/>
            <person name="Gouzy J."/>
            <person name="Grassa C.J."/>
            <person name="Murat F."/>
            <person name="Staton S.E."/>
            <person name="Cottret L."/>
            <person name="Lelandais-Briere C."/>
            <person name="Owens G.L."/>
            <person name="Carrere S."/>
            <person name="Mayjonade B."/>
            <person name="Legrand L."/>
            <person name="Gill N."/>
            <person name="Kane N.C."/>
            <person name="Bowers J.E."/>
            <person name="Hubner S."/>
            <person name="Bellec A."/>
            <person name="Berard A."/>
            <person name="Berges H."/>
            <person name="Blanchet N."/>
            <person name="Boniface M.C."/>
            <person name="Brunel D."/>
            <person name="Catrice O."/>
            <person name="Chaidir N."/>
            <person name="Claudel C."/>
            <person name="Donnadieu C."/>
            <person name="Faraut T."/>
            <person name="Fievet G."/>
            <person name="Helmstetter N."/>
            <person name="King M."/>
            <person name="Knapp S.J."/>
            <person name="Lai Z."/>
            <person name="Le Paslier M.C."/>
            <person name="Lippi Y."/>
            <person name="Lorenzon L."/>
            <person name="Mandel J.R."/>
            <person name="Marage G."/>
            <person name="Marchand G."/>
            <person name="Marquand E."/>
            <person name="Bret-Mestries E."/>
            <person name="Morien E."/>
            <person name="Nambeesan S."/>
            <person name="Nguyen T."/>
            <person name="Pegot-Espagnet P."/>
            <person name="Pouilly N."/>
            <person name="Raftis F."/>
            <person name="Sallet E."/>
            <person name="Schiex T."/>
            <person name="Thomas J."/>
            <person name="Vandecasteele C."/>
            <person name="Vares D."/>
            <person name="Vear F."/>
            <person name="Vautrin S."/>
            <person name="Crespi M."/>
            <person name="Mangin B."/>
            <person name="Burke J.M."/>
            <person name="Salse J."/>
            <person name="Munos S."/>
            <person name="Vincourt P."/>
            <person name="Rieseberg L.H."/>
            <person name="Langlade N.B."/>
        </authorList>
    </citation>
    <scope>NUCLEOTIDE SEQUENCE</scope>
    <source>
        <tissue evidence="1">Leaves</tissue>
    </source>
</reference>
<gene>
    <name evidence="1" type="ORF">HanXRQr2_Chr15g0716741</name>
</gene>
<evidence type="ECO:0000313" key="1">
    <source>
        <dbReference type="EMBL" id="KAF5766557.1"/>
    </source>
</evidence>
<dbReference type="Proteomes" id="UP000215914">
    <property type="component" value="Unassembled WGS sequence"/>
</dbReference>
<proteinExistence type="predicted"/>
<name>A0A9K3H402_HELAN</name>
<comment type="caution">
    <text evidence="1">The sequence shown here is derived from an EMBL/GenBank/DDBJ whole genome shotgun (WGS) entry which is preliminary data.</text>
</comment>
<protein>
    <submittedName>
        <fullName evidence="1">Uncharacterized protein</fullName>
    </submittedName>
</protein>
<dbReference type="AlphaFoldDB" id="A0A9K3H402"/>
<dbReference type="Gramene" id="mRNA:HanXRQr2_Chr15g0716741">
    <property type="protein sequence ID" value="mRNA:HanXRQr2_Chr15g0716741"/>
    <property type="gene ID" value="HanXRQr2_Chr15g0716741"/>
</dbReference>
<reference evidence="1" key="2">
    <citation type="submission" date="2020-06" db="EMBL/GenBank/DDBJ databases">
        <title>Helianthus annuus Genome sequencing and assembly Release 2.</title>
        <authorList>
            <person name="Gouzy J."/>
            <person name="Langlade N."/>
            <person name="Munos S."/>
        </authorList>
    </citation>
    <scope>NUCLEOTIDE SEQUENCE</scope>
    <source>
        <tissue evidence="1">Leaves</tissue>
    </source>
</reference>
<evidence type="ECO:0000313" key="2">
    <source>
        <dbReference type="Proteomes" id="UP000215914"/>
    </source>
</evidence>
<keyword evidence="2" id="KW-1185">Reference proteome</keyword>
<dbReference type="EMBL" id="MNCJ02000330">
    <property type="protein sequence ID" value="KAF5766557.1"/>
    <property type="molecule type" value="Genomic_DNA"/>
</dbReference>
<organism evidence="1 2">
    <name type="scientific">Helianthus annuus</name>
    <name type="common">Common sunflower</name>
    <dbReference type="NCBI Taxonomy" id="4232"/>
    <lineage>
        <taxon>Eukaryota</taxon>
        <taxon>Viridiplantae</taxon>
        <taxon>Streptophyta</taxon>
        <taxon>Embryophyta</taxon>
        <taxon>Tracheophyta</taxon>
        <taxon>Spermatophyta</taxon>
        <taxon>Magnoliopsida</taxon>
        <taxon>eudicotyledons</taxon>
        <taxon>Gunneridae</taxon>
        <taxon>Pentapetalae</taxon>
        <taxon>asterids</taxon>
        <taxon>campanulids</taxon>
        <taxon>Asterales</taxon>
        <taxon>Asteraceae</taxon>
        <taxon>Asteroideae</taxon>
        <taxon>Heliantheae alliance</taxon>
        <taxon>Heliantheae</taxon>
        <taxon>Helianthus</taxon>
    </lineage>
</organism>
<accession>A0A9K3H402</accession>